<dbReference type="Gene3D" id="3.10.20.860">
    <property type="match status" value="1"/>
</dbReference>
<dbReference type="Proteomes" id="UP000006556">
    <property type="component" value="Chromosome"/>
</dbReference>
<organism evidence="1 2">
    <name type="scientific">Pelotomaculum thermopropionicum (strain DSM 13744 / JCM 10971 / SI)</name>
    <dbReference type="NCBI Taxonomy" id="370438"/>
    <lineage>
        <taxon>Bacteria</taxon>
        <taxon>Bacillati</taxon>
        <taxon>Bacillota</taxon>
        <taxon>Clostridia</taxon>
        <taxon>Eubacteriales</taxon>
        <taxon>Desulfotomaculaceae</taxon>
        <taxon>Pelotomaculum</taxon>
    </lineage>
</organism>
<dbReference type="AlphaFoldDB" id="A5D577"/>
<dbReference type="eggNOG" id="ENOG5034A3Y">
    <property type="taxonomic scope" value="Bacteria"/>
</dbReference>
<dbReference type="KEGG" id="pth:PTH_0423"/>
<dbReference type="EMBL" id="AP009389">
    <property type="protein sequence ID" value="BAF58604.1"/>
    <property type="molecule type" value="Genomic_DNA"/>
</dbReference>
<evidence type="ECO:0000313" key="1">
    <source>
        <dbReference type="EMBL" id="BAF58604.1"/>
    </source>
</evidence>
<accession>A5D577</accession>
<protein>
    <recommendedName>
        <fullName evidence="3">YgiT-type zinc finger protein</fullName>
    </recommendedName>
</protein>
<evidence type="ECO:0000313" key="2">
    <source>
        <dbReference type="Proteomes" id="UP000006556"/>
    </source>
</evidence>
<proteinExistence type="predicted"/>
<dbReference type="InterPro" id="IPR022453">
    <property type="entry name" value="Znf_MqsA-type"/>
</dbReference>
<gene>
    <name evidence="1" type="ordered locus">PTH_0423</name>
</gene>
<sequence length="122" mass="14145">MAKLCRCGSIAVEKQVDIERNIGGRRIIFKKVPAFICPNCSERYFTSKTIKHMDRLLAKKGNKTEIDFELDPKEQQFLSYFKIFKDRFICPRGATMDMPVSLADLFLVASRLSELKLEQSYK</sequence>
<evidence type="ECO:0008006" key="3">
    <source>
        <dbReference type="Google" id="ProtNLM"/>
    </source>
</evidence>
<keyword evidence="2" id="KW-1185">Reference proteome</keyword>
<dbReference type="NCBIfam" id="TIGR03831">
    <property type="entry name" value="YgiT_finger"/>
    <property type="match status" value="1"/>
</dbReference>
<dbReference type="HOGENOM" id="CLU_2024514_0_0_9"/>
<reference evidence="2" key="1">
    <citation type="journal article" date="2008" name="Genome Res.">
        <title>The genome of Pelotomaculum thermopropionicum reveals niche-associated evolution in anaerobic microbiota.</title>
        <authorList>
            <person name="Kosaka T."/>
            <person name="Kato S."/>
            <person name="Shimoyama T."/>
            <person name="Ishii S."/>
            <person name="Abe T."/>
            <person name="Watanabe K."/>
        </authorList>
    </citation>
    <scope>NUCLEOTIDE SEQUENCE [LARGE SCALE GENOMIC DNA]</scope>
    <source>
        <strain evidence="2">DSM 13744 / JCM 10971 / SI</strain>
    </source>
</reference>
<name>A5D577_PELTS</name>